<evidence type="ECO:0000313" key="1">
    <source>
        <dbReference type="EMBL" id="GIE19221.1"/>
    </source>
</evidence>
<dbReference type="Proteomes" id="UP000603200">
    <property type="component" value="Unassembled WGS sequence"/>
</dbReference>
<gene>
    <name evidence="1" type="ORF">Ahu01nite_023230</name>
</gene>
<proteinExistence type="predicted"/>
<organism evidence="1 2">
    <name type="scientific">Winogradskya humida</name>
    <dbReference type="NCBI Taxonomy" id="113566"/>
    <lineage>
        <taxon>Bacteria</taxon>
        <taxon>Bacillati</taxon>
        <taxon>Actinomycetota</taxon>
        <taxon>Actinomycetes</taxon>
        <taxon>Micromonosporales</taxon>
        <taxon>Micromonosporaceae</taxon>
        <taxon>Winogradskya</taxon>
    </lineage>
</organism>
<protein>
    <recommendedName>
        <fullName evidence="3">SMI1/KNR4 family protein</fullName>
    </recommendedName>
</protein>
<accession>A0ABQ3ZKV4</accession>
<keyword evidence="2" id="KW-1185">Reference proteome</keyword>
<name>A0ABQ3ZKV4_9ACTN</name>
<evidence type="ECO:0008006" key="3">
    <source>
        <dbReference type="Google" id="ProtNLM"/>
    </source>
</evidence>
<dbReference type="EMBL" id="BOMN01000027">
    <property type="protein sequence ID" value="GIE19221.1"/>
    <property type="molecule type" value="Genomic_DNA"/>
</dbReference>
<comment type="caution">
    <text evidence="1">The sequence shown here is derived from an EMBL/GenBank/DDBJ whole genome shotgun (WGS) entry which is preliminary data.</text>
</comment>
<reference evidence="1 2" key="1">
    <citation type="submission" date="2021-01" db="EMBL/GenBank/DDBJ databases">
        <title>Whole genome shotgun sequence of Actinoplanes humidus NBRC 14915.</title>
        <authorList>
            <person name="Komaki H."/>
            <person name="Tamura T."/>
        </authorList>
    </citation>
    <scope>NUCLEOTIDE SEQUENCE [LARGE SCALE GENOMIC DNA]</scope>
    <source>
        <strain evidence="1 2">NBRC 14915</strain>
    </source>
</reference>
<evidence type="ECO:0000313" key="2">
    <source>
        <dbReference type="Proteomes" id="UP000603200"/>
    </source>
</evidence>
<sequence length="167" mass="18372">MYDSVVNEDRALPDVLVEAHSLGFFEDHEGHDFQPDDEFDSAVETTDWWRAWTGDPAAETPPFRVFGRDGAGGLAAVWARGPIVFLGSEGEIAVIARDMGDYLWLLANGVGPLERVDGIDRDPEPFPQLIELAQRYTGDTARPLEAIYETADAELPLLEALVKVATT</sequence>